<name>A0ABS5KQK5_9ACTN</name>
<sequence>MDTDIAQQPTVTDTPRRSFGSAVLTATAVVALGVGFGAGYVSHTSSSASSSATTAVHGTLTLPDGGYSSVGTTCSGSGGYQDINAGVAVTIGDQTGKTLAVTSLAAGTFGGGGCQFAFSTNVAAATTYTVTISHRGTQTFMPAEVASGFNMTLAAS</sequence>
<gene>
    <name evidence="2" type="ORF">KGQ19_15840</name>
</gene>
<evidence type="ECO:0000313" key="2">
    <source>
        <dbReference type="EMBL" id="MBS2548337.1"/>
    </source>
</evidence>
<comment type="caution">
    <text evidence="2">The sequence shown here is derived from an EMBL/GenBank/DDBJ whole genome shotgun (WGS) entry which is preliminary data.</text>
</comment>
<evidence type="ECO:0000313" key="3">
    <source>
        <dbReference type="Proteomes" id="UP000730482"/>
    </source>
</evidence>
<keyword evidence="1" id="KW-1133">Transmembrane helix</keyword>
<accession>A0ABS5KQK5</accession>
<dbReference type="EMBL" id="JAAFYZ010000047">
    <property type="protein sequence ID" value="MBS2548337.1"/>
    <property type="molecule type" value="Genomic_DNA"/>
</dbReference>
<organism evidence="2 3">
    <name type="scientific">Catenulispora pinistramenti</name>
    <dbReference type="NCBI Taxonomy" id="2705254"/>
    <lineage>
        <taxon>Bacteria</taxon>
        <taxon>Bacillati</taxon>
        <taxon>Actinomycetota</taxon>
        <taxon>Actinomycetes</taxon>
        <taxon>Catenulisporales</taxon>
        <taxon>Catenulisporaceae</taxon>
        <taxon>Catenulispora</taxon>
    </lineage>
</organism>
<dbReference type="Proteomes" id="UP000730482">
    <property type="component" value="Unassembled WGS sequence"/>
</dbReference>
<evidence type="ECO:0000256" key="1">
    <source>
        <dbReference type="SAM" id="Phobius"/>
    </source>
</evidence>
<keyword evidence="3" id="KW-1185">Reference proteome</keyword>
<proteinExistence type="predicted"/>
<feature type="transmembrane region" description="Helical" evidence="1">
    <location>
        <begin position="19"/>
        <end position="41"/>
    </location>
</feature>
<protein>
    <submittedName>
        <fullName evidence="2">Uncharacterized protein</fullName>
    </submittedName>
</protein>
<reference evidence="2 3" key="1">
    <citation type="submission" date="2020-02" db="EMBL/GenBank/DDBJ databases">
        <title>Acidophilic actinobacteria isolated from forest soil.</title>
        <authorList>
            <person name="Golinska P."/>
        </authorList>
    </citation>
    <scope>NUCLEOTIDE SEQUENCE [LARGE SCALE GENOMIC DNA]</scope>
    <source>
        <strain evidence="2 3">NL8</strain>
    </source>
</reference>
<keyword evidence="1" id="KW-0812">Transmembrane</keyword>
<keyword evidence="1" id="KW-0472">Membrane</keyword>
<dbReference type="RefSeq" id="WP_212009924.1">
    <property type="nucleotide sequence ID" value="NZ_JAAFYZ010000047.1"/>
</dbReference>